<protein>
    <submittedName>
        <fullName evidence="1">Uncharacterized protein</fullName>
    </submittedName>
</protein>
<feature type="non-terminal residue" evidence="1">
    <location>
        <position position="71"/>
    </location>
</feature>
<dbReference type="AlphaFoldDB" id="A0A382H1U5"/>
<proteinExistence type="predicted"/>
<name>A0A382H1U5_9ZZZZ</name>
<gene>
    <name evidence="1" type="ORF">METZ01_LOCUS233617</name>
</gene>
<evidence type="ECO:0000313" key="1">
    <source>
        <dbReference type="EMBL" id="SVB80763.1"/>
    </source>
</evidence>
<dbReference type="EMBL" id="UINC01058469">
    <property type="protein sequence ID" value="SVB80763.1"/>
    <property type="molecule type" value="Genomic_DNA"/>
</dbReference>
<sequence>MRRLGQVIPASFLLLAALAQAQPDSPANRLAYLDGDDPFHVGVAFPKLATPQWVGENGVEAVVTLGIDDMR</sequence>
<reference evidence="1" key="1">
    <citation type="submission" date="2018-05" db="EMBL/GenBank/DDBJ databases">
        <authorList>
            <person name="Lanie J.A."/>
            <person name="Ng W.-L."/>
            <person name="Kazmierczak K.M."/>
            <person name="Andrzejewski T.M."/>
            <person name="Davidsen T.M."/>
            <person name="Wayne K.J."/>
            <person name="Tettelin H."/>
            <person name="Glass J.I."/>
            <person name="Rusch D."/>
            <person name="Podicherti R."/>
            <person name="Tsui H.-C.T."/>
            <person name="Winkler M.E."/>
        </authorList>
    </citation>
    <scope>NUCLEOTIDE SEQUENCE</scope>
</reference>
<accession>A0A382H1U5</accession>
<organism evidence="1">
    <name type="scientific">marine metagenome</name>
    <dbReference type="NCBI Taxonomy" id="408172"/>
    <lineage>
        <taxon>unclassified sequences</taxon>
        <taxon>metagenomes</taxon>
        <taxon>ecological metagenomes</taxon>
    </lineage>
</organism>